<keyword evidence="2" id="KW-1185">Reference proteome</keyword>
<reference evidence="1" key="1">
    <citation type="submission" date="2021-06" db="EMBL/GenBank/DDBJ databases">
        <authorList>
            <person name="Kallberg Y."/>
            <person name="Tangrot J."/>
            <person name="Rosling A."/>
        </authorList>
    </citation>
    <scope>NUCLEOTIDE SEQUENCE</scope>
    <source>
        <strain evidence="1">UK204</strain>
    </source>
</reference>
<sequence length="107" mass="12406">MFLNNTLYDNGICNNSISIIMKIHNEKLINITFLTKSDLCYISVTKTIDRFNYNRQLASRHQFLIQNAYALTVYKTQELILPNITIPLDSQLGKHILQSVVLKYETP</sequence>
<dbReference type="AlphaFoldDB" id="A0A9N8VKE0"/>
<organism evidence="1 2">
    <name type="scientific">Funneliformis caledonium</name>
    <dbReference type="NCBI Taxonomy" id="1117310"/>
    <lineage>
        <taxon>Eukaryota</taxon>
        <taxon>Fungi</taxon>
        <taxon>Fungi incertae sedis</taxon>
        <taxon>Mucoromycota</taxon>
        <taxon>Glomeromycotina</taxon>
        <taxon>Glomeromycetes</taxon>
        <taxon>Glomerales</taxon>
        <taxon>Glomeraceae</taxon>
        <taxon>Funneliformis</taxon>
    </lineage>
</organism>
<dbReference type="Proteomes" id="UP000789570">
    <property type="component" value="Unassembled WGS sequence"/>
</dbReference>
<protein>
    <submittedName>
        <fullName evidence="1">292_t:CDS:1</fullName>
    </submittedName>
</protein>
<evidence type="ECO:0000313" key="1">
    <source>
        <dbReference type="EMBL" id="CAG8458048.1"/>
    </source>
</evidence>
<name>A0A9N8VKE0_9GLOM</name>
<comment type="caution">
    <text evidence="1">The sequence shown here is derived from an EMBL/GenBank/DDBJ whole genome shotgun (WGS) entry which is preliminary data.</text>
</comment>
<proteinExistence type="predicted"/>
<evidence type="ECO:0000313" key="2">
    <source>
        <dbReference type="Proteomes" id="UP000789570"/>
    </source>
</evidence>
<accession>A0A9N8VKE0</accession>
<gene>
    <name evidence="1" type="ORF">FCALED_LOCUS1603</name>
</gene>
<dbReference type="OrthoDB" id="2428936at2759"/>
<dbReference type="EMBL" id="CAJVPQ010000213">
    <property type="protein sequence ID" value="CAG8458048.1"/>
    <property type="molecule type" value="Genomic_DNA"/>
</dbReference>